<reference evidence="1" key="1">
    <citation type="submission" date="2018-05" db="EMBL/GenBank/DDBJ databases">
        <authorList>
            <person name="Lanie J.A."/>
            <person name="Ng W.-L."/>
            <person name="Kazmierczak K.M."/>
            <person name="Andrzejewski T.M."/>
            <person name="Davidsen T.M."/>
            <person name="Wayne K.J."/>
            <person name="Tettelin H."/>
            <person name="Glass J.I."/>
            <person name="Rusch D."/>
            <person name="Podicherti R."/>
            <person name="Tsui H.-C.T."/>
            <person name="Winkler M.E."/>
        </authorList>
    </citation>
    <scope>NUCLEOTIDE SEQUENCE</scope>
</reference>
<sequence>MGIQVNLRQAENKVYLAAQSALDYHVTRSSWIGDYNDPNTFLDMFMTQNGNNRTGWANADYDRLIRLANATTDPAKRNGLFRSAETILIVDQLPIFPLFFYVGINIYRPERIGGIHPNILDIHPISAIYSKENPAAKK</sequence>
<organism evidence="1">
    <name type="scientific">marine metagenome</name>
    <dbReference type="NCBI Taxonomy" id="408172"/>
    <lineage>
        <taxon>unclassified sequences</taxon>
        <taxon>metagenomes</taxon>
        <taxon>ecological metagenomes</taxon>
    </lineage>
</organism>
<gene>
    <name evidence="1" type="ORF">METZ01_LOCUS363759</name>
</gene>
<dbReference type="PANTHER" id="PTHR30290">
    <property type="entry name" value="PERIPLASMIC BINDING COMPONENT OF ABC TRANSPORTER"/>
    <property type="match status" value="1"/>
</dbReference>
<dbReference type="GO" id="GO:1904680">
    <property type="term" value="F:peptide transmembrane transporter activity"/>
    <property type="evidence" value="ECO:0007669"/>
    <property type="project" value="TreeGrafter"/>
</dbReference>
<dbReference type="AlphaFoldDB" id="A0A382SN47"/>
<dbReference type="EMBL" id="UINC01130073">
    <property type="protein sequence ID" value="SVD10905.1"/>
    <property type="molecule type" value="Genomic_DNA"/>
</dbReference>
<dbReference type="SUPFAM" id="SSF53850">
    <property type="entry name" value="Periplasmic binding protein-like II"/>
    <property type="match status" value="1"/>
</dbReference>
<dbReference type="InterPro" id="IPR039424">
    <property type="entry name" value="SBP_5"/>
</dbReference>
<evidence type="ECO:0000313" key="1">
    <source>
        <dbReference type="EMBL" id="SVD10905.1"/>
    </source>
</evidence>
<name>A0A382SN47_9ZZZZ</name>
<accession>A0A382SN47</accession>
<proteinExistence type="predicted"/>
<evidence type="ECO:0008006" key="2">
    <source>
        <dbReference type="Google" id="ProtNLM"/>
    </source>
</evidence>
<protein>
    <recommendedName>
        <fullName evidence="2">Solute-binding protein family 5 domain-containing protein</fullName>
    </recommendedName>
</protein>
<dbReference type="PANTHER" id="PTHR30290:SF79">
    <property type="entry name" value="DIPEPTIDE-BINDING PROTEIN DPPE"/>
    <property type="match status" value="1"/>
</dbReference>
<dbReference type="Gene3D" id="3.10.105.10">
    <property type="entry name" value="Dipeptide-binding Protein, Domain 3"/>
    <property type="match status" value="1"/>
</dbReference>
<dbReference type="GO" id="GO:0015833">
    <property type="term" value="P:peptide transport"/>
    <property type="evidence" value="ECO:0007669"/>
    <property type="project" value="TreeGrafter"/>
</dbReference>